<evidence type="ECO:0000313" key="2">
    <source>
        <dbReference type="Proteomes" id="UP001056778"/>
    </source>
</evidence>
<reference evidence="1" key="1">
    <citation type="submission" date="2022-04" db="EMBL/GenBank/DDBJ databases">
        <title>Chromosome-scale genome assembly of Holotrichia oblita Faldermann.</title>
        <authorList>
            <person name="Rongchong L."/>
        </authorList>
    </citation>
    <scope>NUCLEOTIDE SEQUENCE</scope>
    <source>
        <strain evidence="1">81SQS9</strain>
    </source>
</reference>
<evidence type="ECO:0000313" key="1">
    <source>
        <dbReference type="EMBL" id="KAI4455945.1"/>
    </source>
</evidence>
<proteinExistence type="predicted"/>
<dbReference type="EMBL" id="CM043022">
    <property type="protein sequence ID" value="KAI4455945.1"/>
    <property type="molecule type" value="Genomic_DNA"/>
</dbReference>
<keyword evidence="2" id="KW-1185">Reference proteome</keyword>
<organism evidence="1 2">
    <name type="scientific">Holotrichia oblita</name>
    <name type="common">Chafer beetle</name>
    <dbReference type="NCBI Taxonomy" id="644536"/>
    <lineage>
        <taxon>Eukaryota</taxon>
        <taxon>Metazoa</taxon>
        <taxon>Ecdysozoa</taxon>
        <taxon>Arthropoda</taxon>
        <taxon>Hexapoda</taxon>
        <taxon>Insecta</taxon>
        <taxon>Pterygota</taxon>
        <taxon>Neoptera</taxon>
        <taxon>Endopterygota</taxon>
        <taxon>Coleoptera</taxon>
        <taxon>Polyphaga</taxon>
        <taxon>Scarabaeiformia</taxon>
        <taxon>Scarabaeidae</taxon>
        <taxon>Melolonthinae</taxon>
        <taxon>Holotrichia</taxon>
    </lineage>
</organism>
<accession>A0ACB9SUC7</accession>
<sequence length="1678" mass="184657">MKSLFNLEKLKKCNVFLYFSAIIANLATFSTGCVYVWSSPAIPRLNGQIDPEHNPLKENITSFEESWIASLVPLGAAISAFISGYLSDKIGRKRTLLASGLPMLIGFAILTFSTKVVHLYIGRFLCGLAIGTAFTIIPIYVGEIAQSTNRGTLGCFLTFFISSGNMYIYILAPIVTLKVLSASSLAIPIIFLILFGFFIPESPYYYISKDKIDLAQESLRKFRFKSDELVSRELPIIIKDVQESFSKKLSLKEIFQDDVLKRAFGISLGLMAFQQLSGINAVFFYMQSIFEEAGSTISSDICVLIAGIIQLLASIVTLPTVDKFGRRFLLLTSAIGNTLTNLVGGIYFILKERTSVDVTNLSWLPIITINLFIMTYTLGYGPVSFTMIGELFPPYVKSLAATLNIFVCLLSVFIITNIFPFMKEWIGLGLSFNLLAVICCMGGIFVYFKVPETKVNLATMSMGGSYAWSSPAIPRLNGQIDPELNLLAHNITSTEESWLASLLPLGATISTIISGYLSDKIGRKYTILTSSLPTITGFVLLTFGTKIIHFLCGRFLCGLGCGPLFTLIPIYVGEVAESTNRGVLGCMMNFFMTLGNLIFLLIPPYINLRVLGGINLVIPVMFALLFGIFVPESPYYYVAKNQMSKAKKSLLKFRYNNSEIVEEELPIIARSVEESFAKKATLKDIYRDKVIMNSFITALGLVFFQQWSGANAVFFYMQTIFEEAEVSLSSDICITIVAIVQFITSAIVLTVADRFGRRVLLLFSTAGHILNLVVSGTYFCLMEYTTIDVVKVNWILIVAINLFIASYSTGMGPITFTMIGELFPPHFKAFAATCINLACFTCGTAFAWSSPVIPKLNNPDENPLGYTLSEEEVSWVIALMALGAATGPFAGGYLADKIGRRRTLIISILPFILAYTLLAFCANLYVYCIARFIKGICVGLFLTVVPMYVGEIAEIHNRGILGCFTVFFVTIGAMFAFAVGPYVPIMWFNLSCNIFSLVFLVASVILIPESPCYLISIGKHADAKKSLQKLRCQNSEDEFLDMTAIVKESSAEKGGLLKIIMTKYLTKVLRLSVGLMIIQQVTGSQIAPEVSVMIIGSIQIVGTFVSTLVVDRLGRRPLLLSSTLVTSLCLYILSLYFHLMTIQDVSRISWLPITSLIVYILFYNLGIGPLAFAVMGEIFPPHVKSVASSISVCSCYFATFIFAKLFPVLVSGVGNWFAFLFFAIGNTLGVTFIWFYMPETKVNLTTFTCGVAIAWSSPVVSTLQSLTDSPVNPPLTEDEVSWVASLLPLGAIIAPYAAGYLADRIGRKKTLILSAIPTAASFLILAFARNVYCYYVARFVLGLTTVGMPLTVVPMFIGEVSELHNRGTLGCFTILYVTLGFLFSFTVGPFTSFQNFNLLCSVAPITFLIVFTLFIPETPAYYIMKDNLEEAKKSLLKVRSGPIDKEIVSMETSVKSYIASRRGIRDIIKVKSHRKAAGVTMSLMVIQQTTAMSVMTFYLQFVFESANSTISPDIASIIIGVVQLFGSLASTITVDKLGRRPLLLASTIATSLSLFVLSIYFYLLVTMGDITSIGWLPLGTLIIYRIAYGLGIGSLPQTLLSEIFPAHVKSVASALTVCTCHSCFFIVSKLFPVLVSAVDNWFAFLFFAICNTAGVVFIWFVVPETKGRTLDEIVKSFE</sequence>
<dbReference type="Proteomes" id="UP001056778">
    <property type="component" value="Chromosome 8"/>
</dbReference>
<name>A0ACB9SUC7_HOLOL</name>
<comment type="caution">
    <text evidence="1">The sequence shown here is derived from an EMBL/GenBank/DDBJ whole genome shotgun (WGS) entry which is preliminary data.</text>
</comment>
<gene>
    <name evidence="1" type="ORF">MML48_8g00008785</name>
</gene>
<protein>
    <submittedName>
        <fullName evidence="1">Sugar transporter-like</fullName>
    </submittedName>
</protein>